<protein>
    <submittedName>
        <fullName evidence="3">Uncharacterized protein</fullName>
    </submittedName>
</protein>
<evidence type="ECO:0000313" key="4">
    <source>
        <dbReference type="Proteomes" id="UP000678393"/>
    </source>
</evidence>
<evidence type="ECO:0000256" key="2">
    <source>
        <dbReference type="SAM" id="SignalP"/>
    </source>
</evidence>
<organism evidence="3 4">
    <name type="scientific">Candidula unifasciata</name>
    <dbReference type="NCBI Taxonomy" id="100452"/>
    <lineage>
        <taxon>Eukaryota</taxon>
        <taxon>Metazoa</taxon>
        <taxon>Spiralia</taxon>
        <taxon>Lophotrochozoa</taxon>
        <taxon>Mollusca</taxon>
        <taxon>Gastropoda</taxon>
        <taxon>Heterobranchia</taxon>
        <taxon>Euthyneura</taxon>
        <taxon>Panpulmonata</taxon>
        <taxon>Eupulmonata</taxon>
        <taxon>Stylommatophora</taxon>
        <taxon>Helicina</taxon>
        <taxon>Helicoidea</taxon>
        <taxon>Geomitridae</taxon>
        <taxon>Candidula</taxon>
    </lineage>
</organism>
<sequence length="184" mass="19939">MATLIIAIVMGIIATHMAATTATASIEPSSTFVDATPQITTSAIESSLGISSSVPAVNSENTFITPSATLGSEPSTTHPPPDEKKIAYDNAVDTLCNIYDTWNCTEVTCPKEDQQPVDNEYCRYIKELVRQMKEADCNNKSETALTEPFKVYTIQDPTCTGCIAQMSLILLMFALFIPAIKCTQ</sequence>
<evidence type="ECO:0000313" key="3">
    <source>
        <dbReference type="EMBL" id="CAG5124180.1"/>
    </source>
</evidence>
<keyword evidence="1" id="KW-0472">Membrane</keyword>
<dbReference type="EMBL" id="CAJHNH020001715">
    <property type="protein sequence ID" value="CAG5124180.1"/>
    <property type="molecule type" value="Genomic_DNA"/>
</dbReference>
<reference evidence="3" key="1">
    <citation type="submission" date="2021-04" db="EMBL/GenBank/DDBJ databases">
        <authorList>
            <consortium name="Molecular Ecology Group"/>
        </authorList>
    </citation>
    <scope>NUCLEOTIDE SEQUENCE</scope>
</reference>
<comment type="caution">
    <text evidence="3">The sequence shown here is derived from an EMBL/GenBank/DDBJ whole genome shotgun (WGS) entry which is preliminary data.</text>
</comment>
<feature type="transmembrane region" description="Helical" evidence="1">
    <location>
        <begin position="163"/>
        <end position="180"/>
    </location>
</feature>
<keyword evidence="4" id="KW-1185">Reference proteome</keyword>
<name>A0A8S3Z8V3_9EUPU</name>
<evidence type="ECO:0000256" key="1">
    <source>
        <dbReference type="SAM" id="Phobius"/>
    </source>
</evidence>
<feature type="signal peptide" evidence="2">
    <location>
        <begin position="1"/>
        <end position="18"/>
    </location>
</feature>
<dbReference type="AlphaFoldDB" id="A0A8S3Z8V3"/>
<feature type="chain" id="PRO_5035820614" evidence="2">
    <location>
        <begin position="19"/>
        <end position="184"/>
    </location>
</feature>
<proteinExistence type="predicted"/>
<gene>
    <name evidence="3" type="ORF">CUNI_LOCUS9738</name>
</gene>
<dbReference type="Proteomes" id="UP000678393">
    <property type="component" value="Unassembled WGS sequence"/>
</dbReference>
<keyword evidence="1" id="KW-0812">Transmembrane</keyword>
<keyword evidence="1" id="KW-1133">Transmembrane helix</keyword>
<keyword evidence="2" id="KW-0732">Signal</keyword>
<accession>A0A8S3Z8V3</accession>